<dbReference type="AlphaFoldDB" id="A0A820JUG8"/>
<dbReference type="PANTHER" id="PTHR24373">
    <property type="entry name" value="SLIT RELATED LEUCINE-RICH REPEAT NEURONAL PROTEIN"/>
    <property type="match status" value="1"/>
</dbReference>
<keyword evidence="2" id="KW-0732">Signal</keyword>
<dbReference type="Pfam" id="PF00560">
    <property type="entry name" value="LRR_1"/>
    <property type="match status" value="1"/>
</dbReference>
<protein>
    <submittedName>
        <fullName evidence="4">Uncharacterized protein</fullName>
    </submittedName>
</protein>
<dbReference type="Gene3D" id="3.80.10.10">
    <property type="entry name" value="Ribonuclease Inhibitor"/>
    <property type="match status" value="1"/>
</dbReference>
<dbReference type="InterPro" id="IPR050328">
    <property type="entry name" value="Dev_Immune_Receptor"/>
</dbReference>
<evidence type="ECO:0000256" key="2">
    <source>
        <dbReference type="ARBA" id="ARBA00022729"/>
    </source>
</evidence>
<dbReference type="InterPro" id="IPR032675">
    <property type="entry name" value="LRR_dom_sf"/>
</dbReference>
<comment type="caution">
    <text evidence="4">The sequence shown here is derived from an EMBL/GenBank/DDBJ whole genome shotgun (WGS) entry which is preliminary data.</text>
</comment>
<evidence type="ECO:0000313" key="4">
    <source>
        <dbReference type="EMBL" id="CAF4331990.1"/>
    </source>
</evidence>
<sequence length="125" mass="13930">VFALISRYERLKILYLAYNKLEQLDDVSLSKLVSLTDLNLSGNNIQSLPQTALSSMENLQGLYLHSNQLRAIPDLRQLNSLKVLDLSFNAIDSASIDNLFPPSLTILDLSGNQAINIQRDSLKSL</sequence>
<dbReference type="SUPFAM" id="SSF52075">
    <property type="entry name" value="Outer arm dynein light chain 1"/>
    <property type="match status" value="1"/>
</dbReference>
<dbReference type="PANTHER" id="PTHR24373:SF275">
    <property type="entry name" value="TIR DOMAIN-CONTAINING PROTEIN"/>
    <property type="match status" value="1"/>
</dbReference>
<feature type="non-terminal residue" evidence="4">
    <location>
        <position position="125"/>
    </location>
</feature>
<dbReference type="PRINTS" id="PR00019">
    <property type="entry name" value="LEURICHRPT"/>
</dbReference>
<keyword evidence="1" id="KW-0433">Leucine-rich repeat</keyword>
<dbReference type="EMBL" id="CAJOAY010019600">
    <property type="protein sequence ID" value="CAF4331990.1"/>
    <property type="molecule type" value="Genomic_DNA"/>
</dbReference>
<proteinExistence type="predicted"/>
<gene>
    <name evidence="4" type="ORF">OKA104_LOCUS47821</name>
</gene>
<evidence type="ECO:0000313" key="5">
    <source>
        <dbReference type="Proteomes" id="UP000663881"/>
    </source>
</evidence>
<dbReference type="InterPro" id="IPR003591">
    <property type="entry name" value="Leu-rich_rpt_typical-subtyp"/>
</dbReference>
<dbReference type="SMART" id="SM00369">
    <property type="entry name" value="LRR_TYP"/>
    <property type="match status" value="4"/>
</dbReference>
<reference evidence="4" key="1">
    <citation type="submission" date="2021-02" db="EMBL/GenBank/DDBJ databases">
        <authorList>
            <person name="Nowell W R."/>
        </authorList>
    </citation>
    <scope>NUCLEOTIDE SEQUENCE</scope>
</reference>
<feature type="non-terminal residue" evidence="4">
    <location>
        <position position="1"/>
    </location>
</feature>
<evidence type="ECO:0000256" key="3">
    <source>
        <dbReference type="ARBA" id="ARBA00022737"/>
    </source>
</evidence>
<dbReference type="Proteomes" id="UP000663881">
    <property type="component" value="Unassembled WGS sequence"/>
</dbReference>
<dbReference type="InterPro" id="IPR001611">
    <property type="entry name" value="Leu-rich_rpt"/>
</dbReference>
<evidence type="ECO:0000256" key="1">
    <source>
        <dbReference type="ARBA" id="ARBA00022614"/>
    </source>
</evidence>
<dbReference type="Pfam" id="PF13855">
    <property type="entry name" value="LRR_8"/>
    <property type="match status" value="1"/>
</dbReference>
<accession>A0A820JUG8</accession>
<dbReference type="SMART" id="SM00365">
    <property type="entry name" value="LRR_SD22"/>
    <property type="match status" value="3"/>
</dbReference>
<dbReference type="Pfam" id="PF13516">
    <property type="entry name" value="LRR_6"/>
    <property type="match status" value="1"/>
</dbReference>
<organism evidence="4 5">
    <name type="scientific">Adineta steineri</name>
    <dbReference type="NCBI Taxonomy" id="433720"/>
    <lineage>
        <taxon>Eukaryota</taxon>
        <taxon>Metazoa</taxon>
        <taxon>Spiralia</taxon>
        <taxon>Gnathifera</taxon>
        <taxon>Rotifera</taxon>
        <taxon>Eurotatoria</taxon>
        <taxon>Bdelloidea</taxon>
        <taxon>Adinetida</taxon>
        <taxon>Adinetidae</taxon>
        <taxon>Adineta</taxon>
    </lineage>
</organism>
<keyword evidence="3" id="KW-0677">Repeat</keyword>
<dbReference type="PROSITE" id="PS51450">
    <property type="entry name" value="LRR"/>
    <property type="match status" value="3"/>
</dbReference>
<name>A0A820JUG8_9BILA</name>